<feature type="compositionally biased region" description="Low complexity" evidence="1">
    <location>
        <begin position="15"/>
        <end position="53"/>
    </location>
</feature>
<gene>
    <name evidence="2" type="ORF">QBC42DRAFT_276700</name>
</gene>
<keyword evidence="3" id="KW-1185">Reference proteome</keyword>
<organism evidence="2 3">
    <name type="scientific">Cladorrhinum samala</name>
    <dbReference type="NCBI Taxonomy" id="585594"/>
    <lineage>
        <taxon>Eukaryota</taxon>
        <taxon>Fungi</taxon>
        <taxon>Dikarya</taxon>
        <taxon>Ascomycota</taxon>
        <taxon>Pezizomycotina</taxon>
        <taxon>Sordariomycetes</taxon>
        <taxon>Sordariomycetidae</taxon>
        <taxon>Sordariales</taxon>
        <taxon>Podosporaceae</taxon>
        <taxon>Cladorrhinum</taxon>
    </lineage>
</organism>
<dbReference type="Proteomes" id="UP001321749">
    <property type="component" value="Unassembled WGS sequence"/>
</dbReference>
<evidence type="ECO:0000256" key="1">
    <source>
        <dbReference type="SAM" id="MobiDB-lite"/>
    </source>
</evidence>
<feature type="compositionally biased region" description="Acidic residues" evidence="1">
    <location>
        <begin position="114"/>
        <end position="126"/>
    </location>
</feature>
<feature type="region of interest" description="Disordered" evidence="1">
    <location>
        <begin position="1"/>
        <end position="147"/>
    </location>
</feature>
<name>A0AAV9HDG9_9PEZI</name>
<dbReference type="EMBL" id="MU865068">
    <property type="protein sequence ID" value="KAK4458468.1"/>
    <property type="molecule type" value="Genomic_DNA"/>
</dbReference>
<accession>A0AAV9HDG9</accession>
<evidence type="ECO:0000313" key="2">
    <source>
        <dbReference type="EMBL" id="KAK4458468.1"/>
    </source>
</evidence>
<protein>
    <submittedName>
        <fullName evidence="2">Uncharacterized protein</fullName>
    </submittedName>
</protein>
<reference evidence="2" key="1">
    <citation type="journal article" date="2023" name="Mol. Phylogenet. Evol.">
        <title>Genome-scale phylogeny and comparative genomics of the fungal order Sordariales.</title>
        <authorList>
            <person name="Hensen N."/>
            <person name="Bonometti L."/>
            <person name="Westerberg I."/>
            <person name="Brannstrom I.O."/>
            <person name="Guillou S."/>
            <person name="Cros-Aarteil S."/>
            <person name="Calhoun S."/>
            <person name="Haridas S."/>
            <person name="Kuo A."/>
            <person name="Mondo S."/>
            <person name="Pangilinan J."/>
            <person name="Riley R."/>
            <person name="LaButti K."/>
            <person name="Andreopoulos B."/>
            <person name="Lipzen A."/>
            <person name="Chen C."/>
            <person name="Yan M."/>
            <person name="Daum C."/>
            <person name="Ng V."/>
            <person name="Clum A."/>
            <person name="Steindorff A."/>
            <person name="Ohm R.A."/>
            <person name="Martin F."/>
            <person name="Silar P."/>
            <person name="Natvig D.O."/>
            <person name="Lalanne C."/>
            <person name="Gautier V."/>
            <person name="Ament-Velasquez S.L."/>
            <person name="Kruys A."/>
            <person name="Hutchinson M.I."/>
            <person name="Powell A.J."/>
            <person name="Barry K."/>
            <person name="Miller A.N."/>
            <person name="Grigoriev I.V."/>
            <person name="Debuchy R."/>
            <person name="Gladieux P."/>
            <person name="Hiltunen Thoren M."/>
            <person name="Johannesson H."/>
        </authorList>
    </citation>
    <scope>NUCLEOTIDE SEQUENCE</scope>
    <source>
        <strain evidence="2">PSN324</strain>
    </source>
</reference>
<comment type="caution">
    <text evidence="2">The sequence shown here is derived from an EMBL/GenBank/DDBJ whole genome shotgun (WGS) entry which is preliminary data.</text>
</comment>
<feature type="compositionally biased region" description="Polar residues" evidence="1">
    <location>
        <begin position="202"/>
        <end position="211"/>
    </location>
</feature>
<sequence>MPKNGSITSFFKPMQRPSQGSPPDSSPQPQSQTPTIRSRTPPQPQSAPRRSSSPPTPQHLPSDGTFSPNKEPGTPGLPSLPQTPSALRFLDSSPIKSPTPKPRAQDAVIKASDDEGSDEDSEDEFPDLLPARPTPSASGVKRESNVFSTPRANRATLDIYSSPLTINTKRIKYDINTLLKHAAAADAIEESHQRMNALLDQPSPSRESSPSAGKEHKSLHESIMEIMSEHEDSGDEAKAKQEKLLRAVKRTEADAGKKRWYFFADQSEPNSTSIEVRQPFPKASAKGAWGFLAAATARSHFFEDGFAHHLQKLRQDLPDEIFMWVLGETVHEKSWKLREAYLKLLSVCPAQAGRVMDVEVIRQFLREIGASEEALAASASLPSGKEQHNNETRPDYLERNWTSAETALRVLALTAHGMGIEALSYTMSIILRLGIDDLVHEDPGVSTCYQDVLDGIVQAVPQTFWNDFCGEVAASLAKHTQEASLRWNAISSIPMLSSKLAELRRRLSLVFVFGEPQFARMRPEDTFSMQSVLQLINESPDFLIDRNNTDFNELRAMYDMLSVAVADGVKPPPGAGPAAIKQYDSEVDQTARRLKIMWSGIHEGGAAFESRLEAKAQLKDFERKLLHVVRTKPPRKDNIFGIDDEALVKKIKEEQQQVASKNFMAKFLGNEQPAGTTSTTITLD</sequence>
<proteinExistence type="predicted"/>
<dbReference type="AlphaFoldDB" id="A0AAV9HDG9"/>
<feature type="region of interest" description="Disordered" evidence="1">
    <location>
        <begin position="199"/>
        <end position="218"/>
    </location>
</feature>
<reference evidence="2" key="2">
    <citation type="submission" date="2023-06" db="EMBL/GenBank/DDBJ databases">
        <authorList>
            <consortium name="Lawrence Berkeley National Laboratory"/>
            <person name="Mondo S.J."/>
            <person name="Hensen N."/>
            <person name="Bonometti L."/>
            <person name="Westerberg I."/>
            <person name="Brannstrom I.O."/>
            <person name="Guillou S."/>
            <person name="Cros-Aarteil S."/>
            <person name="Calhoun S."/>
            <person name="Haridas S."/>
            <person name="Kuo A."/>
            <person name="Pangilinan J."/>
            <person name="Riley R."/>
            <person name="Labutti K."/>
            <person name="Andreopoulos B."/>
            <person name="Lipzen A."/>
            <person name="Chen C."/>
            <person name="Yanf M."/>
            <person name="Daum C."/>
            <person name="Ng V."/>
            <person name="Clum A."/>
            <person name="Steindorff A."/>
            <person name="Ohm R."/>
            <person name="Martin F."/>
            <person name="Silar P."/>
            <person name="Natvig D."/>
            <person name="Lalanne C."/>
            <person name="Gautier V."/>
            <person name="Ament-Velasquez S.L."/>
            <person name="Kruys A."/>
            <person name="Hutchinson M.I."/>
            <person name="Powell A.J."/>
            <person name="Barry K."/>
            <person name="Miller A.N."/>
            <person name="Grigoriev I.V."/>
            <person name="Debuchy R."/>
            <person name="Gladieux P."/>
            <person name="Thoren M.H."/>
            <person name="Johannesson H."/>
        </authorList>
    </citation>
    <scope>NUCLEOTIDE SEQUENCE</scope>
    <source>
        <strain evidence="2">PSN324</strain>
    </source>
</reference>
<evidence type="ECO:0000313" key="3">
    <source>
        <dbReference type="Proteomes" id="UP001321749"/>
    </source>
</evidence>